<name>A0A7S1BYC9_9STRA</name>
<gene>
    <name evidence="2" type="ORF">CHYS00102_LOCUS27040</name>
</gene>
<sequence>MSSKVSNRVNQAKANRLMVDLVHPPAAPRRAVRVANADVADNRGWPHAGKKKSSKKIRAERLTRHHQARKENLIQEASRTRRVGKVHGAEEERPTEAPEAAPTRKDVDAFSQPAARLHDKTKEKSSKYIRSQKIAAYKLNNYMGQGLLQEGGNPQAATPGPVVERRSVVHANPFDDAVEVSVDDSPAAVSSGKDAFSRDAASLHDKTKEKSSKYIRNQKIATYKLKKYLGQDQDPMQEPTPDAPVTYTNPFDDPDSAVSSVSPAVSPGKDEFSRDAASLHDKTKEKSSKYIRNQKIAAYKLNKYLGQDAAATAPARNPFEDDDGERKIADGEEEVERNSFRCQTDWMTMDRAAKMMQFLELGRRTSSMYELNKDMQVPLHEPRCVQAGVSGHAHLR</sequence>
<dbReference type="EMBL" id="HBFR01037121">
    <property type="protein sequence ID" value="CAD8899824.1"/>
    <property type="molecule type" value="Transcribed_RNA"/>
</dbReference>
<dbReference type="AlphaFoldDB" id="A0A7S1BYC9"/>
<evidence type="ECO:0000313" key="2">
    <source>
        <dbReference type="EMBL" id="CAD8899824.1"/>
    </source>
</evidence>
<feature type="region of interest" description="Disordered" evidence="1">
    <location>
        <begin position="183"/>
        <end position="212"/>
    </location>
</feature>
<feature type="compositionally biased region" description="Basic and acidic residues" evidence="1">
    <location>
        <begin position="268"/>
        <end position="287"/>
    </location>
</feature>
<feature type="compositionally biased region" description="Basic and acidic residues" evidence="1">
    <location>
        <begin position="87"/>
        <end position="108"/>
    </location>
</feature>
<reference evidence="2" key="1">
    <citation type="submission" date="2021-01" db="EMBL/GenBank/DDBJ databases">
        <authorList>
            <person name="Corre E."/>
            <person name="Pelletier E."/>
            <person name="Niang G."/>
            <person name="Scheremetjew M."/>
            <person name="Finn R."/>
            <person name="Kale V."/>
            <person name="Holt S."/>
            <person name="Cochrane G."/>
            <person name="Meng A."/>
            <person name="Brown T."/>
            <person name="Cohen L."/>
        </authorList>
    </citation>
    <scope>NUCLEOTIDE SEQUENCE</scope>
    <source>
        <strain evidence="2">308</strain>
    </source>
</reference>
<feature type="region of interest" description="Disordered" evidence="1">
    <location>
        <begin position="231"/>
        <end position="287"/>
    </location>
</feature>
<organism evidence="2">
    <name type="scientific">Corethron hystrix</name>
    <dbReference type="NCBI Taxonomy" id="216773"/>
    <lineage>
        <taxon>Eukaryota</taxon>
        <taxon>Sar</taxon>
        <taxon>Stramenopiles</taxon>
        <taxon>Ochrophyta</taxon>
        <taxon>Bacillariophyta</taxon>
        <taxon>Coscinodiscophyceae</taxon>
        <taxon>Corethrophycidae</taxon>
        <taxon>Corethrales</taxon>
        <taxon>Corethraceae</taxon>
        <taxon>Corethron</taxon>
    </lineage>
</organism>
<evidence type="ECO:0000256" key="1">
    <source>
        <dbReference type="SAM" id="MobiDB-lite"/>
    </source>
</evidence>
<proteinExistence type="predicted"/>
<feature type="region of interest" description="Disordered" evidence="1">
    <location>
        <begin position="42"/>
        <end position="112"/>
    </location>
</feature>
<feature type="compositionally biased region" description="Low complexity" evidence="1">
    <location>
        <begin position="256"/>
        <end position="267"/>
    </location>
</feature>
<feature type="compositionally biased region" description="Basic and acidic residues" evidence="1">
    <location>
        <begin position="195"/>
        <end position="212"/>
    </location>
</feature>
<accession>A0A7S1BYC9</accession>
<protein>
    <submittedName>
        <fullName evidence="2">Uncharacterized protein</fullName>
    </submittedName>
</protein>